<dbReference type="AlphaFoldDB" id="A0A6J7JEL7"/>
<dbReference type="Pfam" id="PF14539">
    <property type="entry name" value="DUF4442"/>
    <property type="match status" value="1"/>
</dbReference>
<accession>A0A6J7JEL7</accession>
<dbReference type="InterPro" id="IPR027961">
    <property type="entry name" value="DUF4442"/>
</dbReference>
<dbReference type="Gene3D" id="3.10.129.10">
    <property type="entry name" value="Hotdog Thioesterase"/>
    <property type="match status" value="1"/>
</dbReference>
<evidence type="ECO:0000313" key="1">
    <source>
        <dbReference type="EMBL" id="CAB4941785.1"/>
    </source>
</evidence>
<sequence>MNSDTASQATDPASLTAAMRATAPMLETLGVEVLELGERVRIRMPNEERIRNHVGGPHAGAIFTLGETTAATLMMVRLGHLLDRAVPLAVSGEIRWSKLAQCAVIAEATMSVDPAELEREFLSGGRPEWSTDITFTREDDGAPCAAMSVVLTLVRPRADPPR</sequence>
<name>A0A6J7JEL7_9ZZZZ</name>
<reference evidence="1" key="1">
    <citation type="submission" date="2020-05" db="EMBL/GenBank/DDBJ databases">
        <authorList>
            <person name="Chiriac C."/>
            <person name="Salcher M."/>
            <person name="Ghai R."/>
            <person name="Kavagutti S V."/>
        </authorList>
    </citation>
    <scope>NUCLEOTIDE SEQUENCE</scope>
</reference>
<dbReference type="InterPro" id="IPR029069">
    <property type="entry name" value="HotDog_dom_sf"/>
</dbReference>
<proteinExistence type="predicted"/>
<dbReference type="EMBL" id="CAFBNF010000084">
    <property type="protein sequence ID" value="CAB4941785.1"/>
    <property type="molecule type" value="Genomic_DNA"/>
</dbReference>
<protein>
    <submittedName>
        <fullName evidence="1">Unannotated protein</fullName>
    </submittedName>
</protein>
<gene>
    <name evidence="1" type="ORF">UFOPK3773_00904</name>
</gene>
<dbReference type="SUPFAM" id="SSF54637">
    <property type="entry name" value="Thioesterase/thiol ester dehydrase-isomerase"/>
    <property type="match status" value="1"/>
</dbReference>
<organism evidence="1">
    <name type="scientific">freshwater metagenome</name>
    <dbReference type="NCBI Taxonomy" id="449393"/>
    <lineage>
        <taxon>unclassified sequences</taxon>
        <taxon>metagenomes</taxon>
        <taxon>ecological metagenomes</taxon>
    </lineage>
</organism>